<dbReference type="EMBL" id="FNJI01000009">
    <property type="protein sequence ID" value="SDP05033.1"/>
    <property type="molecule type" value="Genomic_DNA"/>
</dbReference>
<name>A0A1H0PJ51_9BACT</name>
<accession>A0A1H0PJ51</accession>
<dbReference type="InterPro" id="IPR002625">
    <property type="entry name" value="Smr_dom"/>
</dbReference>
<evidence type="ECO:0000259" key="1">
    <source>
        <dbReference type="PROSITE" id="PS50828"/>
    </source>
</evidence>
<evidence type="ECO:0000313" key="3">
    <source>
        <dbReference type="Proteomes" id="UP000199073"/>
    </source>
</evidence>
<sequence>MGDDRLSDQDPETCDQPVHIEIDGVLDLHGFSPKDLKTLIPDYIDECLARGIREIRLIHGKGIGNVRRSVHALLARNTKVISFYQPDNSSGGWGATIARLKAEKNG</sequence>
<dbReference type="Pfam" id="PF01713">
    <property type="entry name" value="Smr"/>
    <property type="match status" value="1"/>
</dbReference>
<dbReference type="Gene3D" id="3.30.1370.110">
    <property type="match status" value="1"/>
</dbReference>
<dbReference type="SUPFAM" id="SSF160443">
    <property type="entry name" value="SMR domain-like"/>
    <property type="match status" value="1"/>
</dbReference>
<reference evidence="2 3" key="1">
    <citation type="submission" date="2016-10" db="EMBL/GenBank/DDBJ databases">
        <authorList>
            <person name="de Groot N.N."/>
        </authorList>
    </citation>
    <scope>NUCLEOTIDE SEQUENCE [LARGE SCALE GENOMIC DNA]</scope>
    <source>
        <strain evidence="2 3">DSM 12130</strain>
    </source>
</reference>
<organism evidence="2 3">
    <name type="scientific">Desulforhopalus singaporensis</name>
    <dbReference type="NCBI Taxonomy" id="91360"/>
    <lineage>
        <taxon>Bacteria</taxon>
        <taxon>Pseudomonadati</taxon>
        <taxon>Thermodesulfobacteriota</taxon>
        <taxon>Desulfobulbia</taxon>
        <taxon>Desulfobulbales</taxon>
        <taxon>Desulfocapsaceae</taxon>
        <taxon>Desulforhopalus</taxon>
    </lineage>
</organism>
<feature type="domain" description="Smr" evidence="1">
    <location>
        <begin position="26"/>
        <end position="101"/>
    </location>
</feature>
<evidence type="ECO:0000313" key="2">
    <source>
        <dbReference type="EMBL" id="SDP05033.1"/>
    </source>
</evidence>
<dbReference type="RefSeq" id="WP_092221764.1">
    <property type="nucleotide sequence ID" value="NZ_FNJI01000009.1"/>
</dbReference>
<dbReference type="SMART" id="SM00463">
    <property type="entry name" value="SMR"/>
    <property type="match status" value="1"/>
</dbReference>
<dbReference type="InterPro" id="IPR036063">
    <property type="entry name" value="Smr_dom_sf"/>
</dbReference>
<dbReference type="AlphaFoldDB" id="A0A1H0PJ51"/>
<dbReference type="STRING" id="91360.SAMN05660330_01693"/>
<dbReference type="OrthoDB" id="9808166at2"/>
<gene>
    <name evidence="2" type="ORF">SAMN05660330_01693</name>
</gene>
<keyword evidence="3" id="KW-1185">Reference proteome</keyword>
<dbReference type="PROSITE" id="PS50828">
    <property type="entry name" value="SMR"/>
    <property type="match status" value="1"/>
</dbReference>
<dbReference type="Proteomes" id="UP000199073">
    <property type="component" value="Unassembled WGS sequence"/>
</dbReference>
<proteinExistence type="predicted"/>
<protein>
    <submittedName>
        <fullName evidence="2">Smr domain-containing protein</fullName>
    </submittedName>
</protein>